<dbReference type="Gene3D" id="3.30.870.10">
    <property type="entry name" value="Endonuclease Chain A"/>
    <property type="match status" value="1"/>
</dbReference>
<proteinExistence type="predicted"/>
<accession>A0A2N8S408</accession>
<reference evidence="1 2" key="1">
    <citation type="submission" date="2018-01" db="EMBL/GenBank/DDBJ databases">
        <title>Denitrification phenotypes of diverse strains of Pseudomonas stutzeri.</title>
        <authorList>
            <person name="Milligan D.A."/>
            <person name="Bergaust L."/>
            <person name="Bakken L.R."/>
            <person name="Frostegard A."/>
        </authorList>
    </citation>
    <scope>NUCLEOTIDE SEQUENCE [LARGE SCALE GENOMIC DNA]</scope>
    <source>
        <strain evidence="1 2">KC</strain>
    </source>
</reference>
<sequence>MGWHAKVFLAKQGKTPLVGIIGSSNITRRAFGLDKDFNYECDVVFWDESVPDIDRAMSAAIGDPGDVSDVIVTNYDDNHPANRQPLQLRLSALESEILAKAVDV</sequence>
<gene>
    <name evidence="1" type="ORF">CXK92_05865</name>
</gene>
<evidence type="ECO:0000313" key="1">
    <source>
        <dbReference type="EMBL" id="PNF81361.1"/>
    </source>
</evidence>
<dbReference type="Proteomes" id="UP000235925">
    <property type="component" value="Unassembled WGS sequence"/>
</dbReference>
<name>A0A2N8S408_STUST</name>
<protein>
    <recommendedName>
        <fullName evidence="3">Phospholipase D-like domain-containing protein</fullName>
    </recommendedName>
</protein>
<comment type="caution">
    <text evidence="1">The sequence shown here is derived from an EMBL/GenBank/DDBJ whole genome shotgun (WGS) entry which is preliminary data.</text>
</comment>
<evidence type="ECO:0000313" key="2">
    <source>
        <dbReference type="Proteomes" id="UP000235925"/>
    </source>
</evidence>
<organism evidence="1 2">
    <name type="scientific">Stutzerimonas stutzeri</name>
    <name type="common">Pseudomonas stutzeri</name>
    <dbReference type="NCBI Taxonomy" id="316"/>
    <lineage>
        <taxon>Bacteria</taxon>
        <taxon>Pseudomonadati</taxon>
        <taxon>Pseudomonadota</taxon>
        <taxon>Gammaproteobacteria</taxon>
        <taxon>Pseudomonadales</taxon>
        <taxon>Pseudomonadaceae</taxon>
        <taxon>Stutzerimonas</taxon>
    </lineage>
</organism>
<dbReference type="EMBL" id="POUN01000002">
    <property type="protein sequence ID" value="PNF81361.1"/>
    <property type="molecule type" value="Genomic_DNA"/>
</dbReference>
<dbReference type="AlphaFoldDB" id="A0A2N8S408"/>
<evidence type="ECO:0008006" key="3">
    <source>
        <dbReference type="Google" id="ProtNLM"/>
    </source>
</evidence>